<dbReference type="Gene3D" id="3.40.50.620">
    <property type="entry name" value="HUPs"/>
    <property type="match status" value="2"/>
</dbReference>
<dbReference type="OrthoDB" id="3174546at2"/>
<keyword evidence="5" id="KW-1185">Reference proteome</keyword>
<dbReference type="SUPFAM" id="SSF52402">
    <property type="entry name" value="Adenine nucleotide alpha hydrolases-like"/>
    <property type="match status" value="2"/>
</dbReference>
<gene>
    <name evidence="4" type="ORF">DY245_01400</name>
</gene>
<dbReference type="PRINTS" id="PR01438">
    <property type="entry name" value="UNVRSLSTRESS"/>
</dbReference>
<dbReference type="AlphaFoldDB" id="A0A371QB97"/>
<dbReference type="PANTHER" id="PTHR31964">
    <property type="entry name" value="ADENINE NUCLEOTIDE ALPHA HYDROLASES-LIKE SUPERFAMILY PROTEIN"/>
    <property type="match status" value="1"/>
</dbReference>
<feature type="domain" description="UspA" evidence="3">
    <location>
        <begin position="4"/>
        <end position="139"/>
    </location>
</feature>
<organism evidence="4 5">
    <name type="scientific">Streptomyces inhibens</name>
    <dbReference type="NCBI Taxonomy" id="2293571"/>
    <lineage>
        <taxon>Bacteria</taxon>
        <taxon>Bacillati</taxon>
        <taxon>Actinomycetota</taxon>
        <taxon>Actinomycetes</taxon>
        <taxon>Kitasatosporales</taxon>
        <taxon>Streptomycetaceae</taxon>
        <taxon>Streptomyces</taxon>
    </lineage>
</organism>
<dbReference type="InterPro" id="IPR014729">
    <property type="entry name" value="Rossmann-like_a/b/a_fold"/>
</dbReference>
<dbReference type="Proteomes" id="UP000262477">
    <property type="component" value="Unassembled WGS sequence"/>
</dbReference>
<name>A0A371QB97_STRIH</name>
<proteinExistence type="inferred from homology"/>
<protein>
    <submittedName>
        <fullName evidence="4">Universal stress protein</fullName>
    </submittedName>
</protein>
<dbReference type="Pfam" id="PF00582">
    <property type="entry name" value="Usp"/>
    <property type="match status" value="2"/>
</dbReference>
<evidence type="ECO:0000313" key="5">
    <source>
        <dbReference type="Proteomes" id="UP000262477"/>
    </source>
</evidence>
<evidence type="ECO:0000259" key="3">
    <source>
        <dbReference type="Pfam" id="PF00582"/>
    </source>
</evidence>
<accession>A0A371QB97</accession>
<reference evidence="4 5" key="1">
    <citation type="submission" date="2018-08" db="EMBL/GenBank/DDBJ databases">
        <title>Streptomyces NEAU-D10 sp. nov., a novel Actinomycete isolated from soil.</title>
        <authorList>
            <person name="Jin L."/>
        </authorList>
    </citation>
    <scope>NUCLEOTIDE SEQUENCE [LARGE SCALE GENOMIC DNA]</scope>
    <source>
        <strain evidence="4 5">NEAU-D10</strain>
    </source>
</reference>
<feature type="domain" description="UspA" evidence="3">
    <location>
        <begin position="151"/>
        <end position="289"/>
    </location>
</feature>
<comment type="caution">
    <text evidence="4">The sequence shown here is derived from an EMBL/GenBank/DDBJ whole genome shotgun (WGS) entry which is preliminary data.</text>
</comment>
<dbReference type="PANTHER" id="PTHR31964:SF113">
    <property type="entry name" value="USPA DOMAIN-CONTAINING PROTEIN"/>
    <property type="match status" value="1"/>
</dbReference>
<evidence type="ECO:0000256" key="1">
    <source>
        <dbReference type="ARBA" id="ARBA00008791"/>
    </source>
</evidence>
<dbReference type="EMBL" id="QUAC01000011">
    <property type="protein sequence ID" value="REK91986.1"/>
    <property type="molecule type" value="Genomic_DNA"/>
</dbReference>
<evidence type="ECO:0000256" key="2">
    <source>
        <dbReference type="SAM" id="MobiDB-lite"/>
    </source>
</evidence>
<dbReference type="InterPro" id="IPR006016">
    <property type="entry name" value="UspA"/>
</dbReference>
<dbReference type="InterPro" id="IPR006015">
    <property type="entry name" value="Universal_stress_UspA"/>
</dbReference>
<dbReference type="RefSeq" id="WP_128502530.1">
    <property type="nucleotide sequence ID" value="NZ_QUAC01000011.1"/>
</dbReference>
<feature type="region of interest" description="Disordered" evidence="2">
    <location>
        <begin position="291"/>
        <end position="313"/>
    </location>
</feature>
<comment type="similarity">
    <text evidence="1">Belongs to the universal stress protein A family.</text>
</comment>
<evidence type="ECO:0000313" key="4">
    <source>
        <dbReference type="EMBL" id="REK91986.1"/>
    </source>
</evidence>
<sequence>MEHPLVVGTDGSDSAFRSLDWAVEEAALHGLPLRVVYASRWERYEGAALAEGLERPSEQVLAERIVESAAERVHRRNADVKVSTEVLADDAVAALLAEGLHASALVLGTRGRGEIAGWLLGSVSLAVAARARCPVIVVRGDAAGVAGTHGRILLGVGDPAKAAEAVRFAFREAEARHCTLVAAHAWRCPPHETSDPPLLAAEARRHHEKQASELLDKALNEAAGEHPEVHVRRTTVEGPAHKVLVHRAAAADLLVVGARSRHGRFLGLQLGRVAHTALCHAACPVAVVPQHADHEHTEDEHADHEHTTEHGHA</sequence>